<evidence type="ECO:0000313" key="1">
    <source>
        <dbReference type="EMBL" id="OIQ84286.1"/>
    </source>
</evidence>
<dbReference type="AlphaFoldDB" id="A0A1J5QLA8"/>
<accession>A0A1J5QLA8</accession>
<gene>
    <name evidence="1" type="ORF">GALL_338830</name>
</gene>
<protein>
    <submittedName>
        <fullName evidence="1">Uncharacterized protein</fullName>
    </submittedName>
</protein>
<sequence>MVLRGVRPGCGGRRSWTRCGGLPVVLPAGPAPMKSGQRAPRVTDEIAASGNSEIRSESAVTVRVAHAGSGVAPRHKWANGRAYCVESAQINGPFLRAVRSWCVGQVEPSCLARLRRRYRGRASLCSQCRVAGLGDPRAIAGPEVFNCAVRRNEPCSPGWFGGSPAWGDVAPV</sequence>
<organism evidence="1">
    <name type="scientific">mine drainage metagenome</name>
    <dbReference type="NCBI Taxonomy" id="410659"/>
    <lineage>
        <taxon>unclassified sequences</taxon>
        <taxon>metagenomes</taxon>
        <taxon>ecological metagenomes</taxon>
    </lineage>
</organism>
<dbReference type="EMBL" id="MLJW01000629">
    <property type="protein sequence ID" value="OIQ84286.1"/>
    <property type="molecule type" value="Genomic_DNA"/>
</dbReference>
<comment type="caution">
    <text evidence="1">The sequence shown here is derived from an EMBL/GenBank/DDBJ whole genome shotgun (WGS) entry which is preliminary data.</text>
</comment>
<reference evidence="1" key="1">
    <citation type="submission" date="2016-10" db="EMBL/GenBank/DDBJ databases">
        <title>Sequence of Gallionella enrichment culture.</title>
        <authorList>
            <person name="Poehlein A."/>
            <person name="Muehling M."/>
            <person name="Daniel R."/>
        </authorList>
    </citation>
    <scope>NUCLEOTIDE SEQUENCE</scope>
</reference>
<name>A0A1J5QLA8_9ZZZZ</name>
<proteinExistence type="predicted"/>